<name>A0A9E8KQW9_9ALTE</name>
<accession>A0A9E8KQW9</accession>
<gene>
    <name evidence="1" type="ORF">NNL22_07070</name>
</gene>
<dbReference type="Proteomes" id="UP001164472">
    <property type="component" value="Chromosome"/>
</dbReference>
<reference evidence="1" key="1">
    <citation type="submission" date="2022-07" db="EMBL/GenBank/DDBJ databases">
        <title>Alkalimarinus sp. nov., isolated from gut of a Alitta virens.</title>
        <authorList>
            <person name="Yang A.I."/>
            <person name="Shin N.-R."/>
        </authorList>
    </citation>
    <scope>NUCLEOTIDE SEQUENCE</scope>
    <source>
        <strain evidence="1">FA028</strain>
    </source>
</reference>
<dbReference type="RefSeq" id="WP_251812025.1">
    <property type="nucleotide sequence ID" value="NZ_CP101527.1"/>
</dbReference>
<sequence>MVKEDQSKVIAFANPRELETWFETNHSSKTELWVKIFKKRTSIASVTWDEVVVESLCWGWIDSVKKSIDDQAYLQRITPRQRGSSWSKRNRAHVERLIAEGRMKDSGLLHVKEAKLDGRWARAYSASEIEVPTDFLDALENKPKAKEFFESLSKSKRYVIALGLTSAKKPETRRKRFDKYINLLIRHEMPS</sequence>
<organism evidence="1 2">
    <name type="scientific">Alkalimarinus sediminis</name>
    <dbReference type="NCBI Taxonomy" id="1632866"/>
    <lineage>
        <taxon>Bacteria</taxon>
        <taxon>Pseudomonadati</taxon>
        <taxon>Pseudomonadota</taxon>
        <taxon>Gammaproteobacteria</taxon>
        <taxon>Alteromonadales</taxon>
        <taxon>Alteromonadaceae</taxon>
        <taxon>Alkalimarinus</taxon>
    </lineage>
</organism>
<evidence type="ECO:0000313" key="1">
    <source>
        <dbReference type="EMBL" id="UZW76339.1"/>
    </source>
</evidence>
<dbReference type="Pfam" id="PF13376">
    <property type="entry name" value="OmdA"/>
    <property type="match status" value="1"/>
</dbReference>
<keyword evidence="2" id="KW-1185">Reference proteome</keyword>
<dbReference type="KEGG" id="asem:NNL22_07070"/>
<protein>
    <submittedName>
        <fullName evidence="1">YdeI/OmpD-associated family protein</fullName>
    </submittedName>
</protein>
<proteinExistence type="predicted"/>
<dbReference type="AlphaFoldDB" id="A0A9E8KQW9"/>
<dbReference type="EMBL" id="CP101527">
    <property type="protein sequence ID" value="UZW76339.1"/>
    <property type="molecule type" value="Genomic_DNA"/>
</dbReference>
<evidence type="ECO:0000313" key="2">
    <source>
        <dbReference type="Proteomes" id="UP001164472"/>
    </source>
</evidence>